<evidence type="ECO:0000313" key="2">
    <source>
        <dbReference type="EMBL" id="EAT16630.1"/>
    </source>
</evidence>
<accession>Q1K209</accession>
<evidence type="ECO:0000313" key="3">
    <source>
        <dbReference type="Proteomes" id="UP000005695"/>
    </source>
</evidence>
<sequence length="516" mass="56140">MSETTENETSPFGEAPGNVVHEEHTEEFSLQIIVADDEMSAMVSLIPVADKDVEIPPQQLLSALSQAGIEDGVDLPAVEAVCNFASKGKEQRHVTIASTELPEPGADAWLEVLIRTGADQNIQLEEDEEGKLDLYTLNLFTSVEPDQEIAILHPAEYGKGSSTVTGKVLAPEQGKELDVRLGGGVRVEDGGQRFIAELCGRVDYSENTLSVSEDYIIHGDVDLEVGNINFPGYTRVRGDVLDSFDIRSIKGIEIGGAVGNSYLITDGDVTIGSMSGRDEGLIRCGGTLKANYLNGVTVECMGDVVIANEIRNCVIKSAGAILIKNGVISGGECLALNGVEAKDIGATAGVTTRLTSGVYFPETDRLQMLKAKQKSLTIQNEFINHCLGPLKKKAAKDKSDDSATKKRLAILLERLELVKKMQVEVKQELNGFVFEDHDGNAKINVQRRVREKVVISLDTVTEEVRFEQYGPLSIVADTLNSRLYFGEYSPLTVHADDMVIEEPEEEEAPQNEEEEV</sequence>
<reference evidence="2" key="2">
    <citation type="submission" date="2006-05" db="EMBL/GenBank/DDBJ databases">
        <title>Sequencing of the draft genome and assembly of Desulfuromonas acetoxidans DSM 684.</title>
        <authorList>
            <consortium name="US DOE Joint Genome Institute (JGI-PGF)"/>
            <person name="Copeland A."/>
            <person name="Lucas S."/>
            <person name="Lapidus A."/>
            <person name="Barry K."/>
            <person name="Detter J.C."/>
            <person name="Glavina del Rio T."/>
            <person name="Hammon N."/>
            <person name="Israni S."/>
            <person name="Dalin E."/>
            <person name="Tice H."/>
            <person name="Bruce D."/>
            <person name="Pitluck S."/>
            <person name="Richardson P."/>
        </authorList>
    </citation>
    <scope>NUCLEOTIDE SEQUENCE [LARGE SCALE GENOMIC DNA]</scope>
    <source>
        <strain evidence="2">DSM 684</strain>
    </source>
</reference>
<reference evidence="2" key="1">
    <citation type="submission" date="2006-05" db="EMBL/GenBank/DDBJ databases">
        <title>Annotation of the draft genome assembly of Desulfuromonas acetoxidans DSM 684.</title>
        <authorList>
            <consortium name="US DOE Joint Genome Institute (JGI-ORNL)"/>
            <person name="Larimer F."/>
            <person name="Land M."/>
            <person name="Hauser L."/>
        </authorList>
    </citation>
    <scope>NUCLEOTIDE SEQUENCE [LARGE SCALE GENOMIC DNA]</scope>
    <source>
        <strain evidence="2">DSM 684</strain>
    </source>
</reference>
<dbReference type="Pfam" id="PF03961">
    <property type="entry name" value="FapA"/>
    <property type="match status" value="1"/>
</dbReference>
<dbReference type="PANTHER" id="PTHR38032">
    <property type="entry name" value="POLYMERASE-RELATED"/>
    <property type="match status" value="1"/>
</dbReference>
<evidence type="ECO:0000259" key="1">
    <source>
        <dbReference type="Pfam" id="PF20250"/>
    </source>
</evidence>
<dbReference type="Proteomes" id="UP000005695">
    <property type="component" value="Unassembled WGS sequence"/>
</dbReference>
<dbReference type="RefSeq" id="WP_005998684.1">
    <property type="nucleotide sequence ID" value="NZ_AAEW02000004.1"/>
</dbReference>
<keyword evidence="3" id="KW-1185">Reference proteome</keyword>
<dbReference type="EMBL" id="AAEW02000004">
    <property type="protein sequence ID" value="EAT16630.1"/>
    <property type="molecule type" value="Genomic_DNA"/>
</dbReference>
<dbReference type="PANTHER" id="PTHR38032:SF1">
    <property type="entry name" value="RNA-BINDING PROTEIN KHPB N-TERMINAL DOMAIN-CONTAINING PROTEIN"/>
    <property type="match status" value="1"/>
</dbReference>
<proteinExistence type="predicted"/>
<comment type="caution">
    <text evidence="2">The sequence shown here is derived from an EMBL/GenBank/DDBJ whole genome shotgun (WGS) entry which is preliminary data.</text>
</comment>
<organism evidence="2 3">
    <name type="scientific">Desulfuromonas acetoxidans (strain DSM 684 / 11070)</name>
    <dbReference type="NCBI Taxonomy" id="281689"/>
    <lineage>
        <taxon>Bacteria</taxon>
        <taxon>Pseudomonadati</taxon>
        <taxon>Thermodesulfobacteriota</taxon>
        <taxon>Desulfuromonadia</taxon>
        <taxon>Desulfuromonadales</taxon>
        <taxon>Desulfuromonadaceae</taxon>
        <taxon>Desulfuromonas</taxon>
    </lineage>
</organism>
<dbReference type="AlphaFoldDB" id="Q1K209"/>
<dbReference type="OrthoDB" id="9760122at2"/>
<dbReference type="Pfam" id="PF20250">
    <property type="entry name" value="FapA_N"/>
    <property type="match status" value="1"/>
</dbReference>
<name>Q1K209_DESA6</name>
<gene>
    <name evidence="2" type="ORF">Dace_2725</name>
</gene>
<dbReference type="InterPro" id="IPR046866">
    <property type="entry name" value="FapA_N"/>
</dbReference>
<dbReference type="InterPro" id="IPR046865">
    <property type="entry name" value="FapA_b_solenoid"/>
</dbReference>
<protein>
    <recommendedName>
        <fullName evidence="1">Flagellar Assembly Protein A N-terminal region domain-containing protein</fullName>
    </recommendedName>
</protein>
<dbReference type="InterPro" id="IPR005646">
    <property type="entry name" value="FapA"/>
</dbReference>
<feature type="domain" description="Flagellar Assembly Protein A N-terminal region" evidence="1">
    <location>
        <begin position="31"/>
        <end position="207"/>
    </location>
</feature>